<name>A0A1H8H8U3_9BACL</name>
<protein>
    <submittedName>
        <fullName evidence="1">Uncharacterized protein</fullName>
    </submittedName>
</protein>
<dbReference type="AlphaFoldDB" id="A0A1H8H8U3"/>
<dbReference type="OrthoDB" id="3004297at2"/>
<reference evidence="1 2" key="1">
    <citation type="submission" date="2016-10" db="EMBL/GenBank/DDBJ databases">
        <authorList>
            <person name="de Groot N.N."/>
        </authorList>
    </citation>
    <scope>NUCLEOTIDE SEQUENCE [LARGE SCALE GENOMIC DNA]</scope>
    <source>
        <strain evidence="1 2">DSM 46701</strain>
    </source>
</reference>
<dbReference type="STRING" id="1173111.SAMN05444955_11368"/>
<dbReference type="Proteomes" id="UP000199695">
    <property type="component" value="Unassembled WGS sequence"/>
</dbReference>
<gene>
    <name evidence="1" type="ORF">SAMN05444955_11368</name>
</gene>
<organism evidence="1 2">
    <name type="scientific">Lihuaxuella thermophila</name>
    <dbReference type="NCBI Taxonomy" id="1173111"/>
    <lineage>
        <taxon>Bacteria</taxon>
        <taxon>Bacillati</taxon>
        <taxon>Bacillota</taxon>
        <taxon>Bacilli</taxon>
        <taxon>Bacillales</taxon>
        <taxon>Thermoactinomycetaceae</taxon>
        <taxon>Lihuaxuella</taxon>
    </lineage>
</organism>
<evidence type="ECO:0000313" key="1">
    <source>
        <dbReference type="EMBL" id="SEN51958.1"/>
    </source>
</evidence>
<accession>A0A1H8H8U3</accession>
<dbReference type="EMBL" id="FOCQ01000013">
    <property type="protein sequence ID" value="SEN51958.1"/>
    <property type="molecule type" value="Genomic_DNA"/>
</dbReference>
<sequence>MLTMRIEGPRKEVSAFIRDIKNNPQHQVIAQSMPYMEDVLENNDVVSYCQFRYTPLSEVGKAFSITLHTTSGENPEIRLDYGKVIRIGNIVQVVGKVATRLPQIPPDNPLLDEL</sequence>
<dbReference type="RefSeq" id="WP_139179507.1">
    <property type="nucleotide sequence ID" value="NZ_FOCQ01000013.1"/>
</dbReference>
<evidence type="ECO:0000313" key="2">
    <source>
        <dbReference type="Proteomes" id="UP000199695"/>
    </source>
</evidence>
<proteinExistence type="predicted"/>
<keyword evidence="2" id="KW-1185">Reference proteome</keyword>